<accession>A0A0C3APH2</accession>
<evidence type="ECO:0000313" key="2">
    <source>
        <dbReference type="Proteomes" id="UP000053989"/>
    </source>
</evidence>
<name>A0A0C3APH2_9AGAM</name>
<reference evidence="1 2" key="1">
    <citation type="submission" date="2014-04" db="EMBL/GenBank/DDBJ databases">
        <authorList>
            <consortium name="DOE Joint Genome Institute"/>
            <person name="Kuo A."/>
            <person name="Kohler A."/>
            <person name="Nagy L.G."/>
            <person name="Floudas D."/>
            <person name="Copeland A."/>
            <person name="Barry K.W."/>
            <person name="Cichocki N."/>
            <person name="Veneault-Fourrey C."/>
            <person name="LaButti K."/>
            <person name="Lindquist E.A."/>
            <person name="Lipzen A."/>
            <person name="Lundell T."/>
            <person name="Morin E."/>
            <person name="Murat C."/>
            <person name="Sun H."/>
            <person name="Tunlid A."/>
            <person name="Henrissat B."/>
            <person name="Grigoriev I.V."/>
            <person name="Hibbett D.S."/>
            <person name="Martin F."/>
            <person name="Nordberg H.P."/>
            <person name="Cantor M.N."/>
            <person name="Hua S.X."/>
        </authorList>
    </citation>
    <scope>NUCLEOTIDE SEQUENCE [LARGE SCALE GENOMIC DNA]</scope>
    <source>
        <strain evidence="1 2">Foug A</strain>
    </source>
</reference>
<evidence type="ECO:0000313" key="1">
    <source>
        <dbReference type="EMBL" id="KIM66872.1"/>
    </source>
</evidence>
<organism evidence="1 2">
    <name type="scientific">Scleroderma citrinum Foug A</name>
    <dbReference type="NCBI Taxonomy" id="1036808"/>
    <lineage>
        <taxon>Eukaryota</taxon>
        <taxon>Fungi</taxon>
        <taxon>Dikarya</taxon>
        <taxon>Basidiomycota</taxon>
        <taxon>Agaricomycotina</taxon>
        <taxon>Agaricomycetes</taxon>
        <taxon>Agaricomycetidae</taxon>
        <taxon>Boletales</taxon>
        <taxon>Sclerodermatineae</taxon>
        <taxon>Sclerodermataceae</taxon>
        <taxon>Scleroderma</taxon>
    </lineage>
</organism>
<gene>
    <name evidence="1" type="ORF">SCLCIDRAFT_1210917</name>
</gene>
<dbReference type="AlphaFoldDB" id="A0A0C3APH2"/>
<keyword evidence="2" id="KW-1185">Reference proteome</keyword>
<protein>
    <submittedName>
        <fullName evidence="1">Uncharacterized protein</fullName>
    </submittedName>
</protein>
<dbReference type="InParanoid" id="A0A0C3APH2"/>
<reference evidence="2" key="2">
    <citation type="submission" date="2015-01" db="EMBL/GenBank/DDBJ databases">
        <title>Evolutionary Origins and Diversification of the Mycorrhizal Mutualists.</title>
        <authorList>
            <consortium name="DOE Joint Genome Institute"/>
            <consortium name="Mycorrhizal Genomics Consortium"/>
            <person name="Kohler A."/>
            <person name="Kuo A."/>
            <person name="Nagy L.G."/>
            <person name="Floudas D."/>
            <person name="Copeland A."/>
            <person name="Barry K.W."/>
            <person name="Cichocki N."/>
            <person name="Veneault-Fourrey C."/>
            <person name="LaButti K."/>
            <person name="Lindquist E.A."/>
            <person name="Lipzen A."/>
            <person name="Lundell T."/>
            <person name="Morin E."/>
            <person name="Murat C."/>
            <person name="Riley R."/>
            <person name="Ohm R."/>
            <person name="Sun H."/>
            <person name="Tunlid A."/>
            <person name="Henrissat B."/>
            <person name="Grigoriev I.V."/>
            <person name="Hibbett D.S."/>
            <person name="Martin F."/>
        </authorList>
    </citation>
    <scope>NUCLEOTIDE SEQUENCE [LARGE SCALE GENOMIC DNA]</scope>
    <source>
        <strain evidence="2">Foug A</strain>
    </source>
</reference>
<dbReference type="EMBL" id="KN822015">
    <property type="protein sequence ID" value="KIM66872.1"/>
    <property type="molecule type" value="Genomic_DNA"/>
</dbReference>
<proteinExistence type="predicted"/>
<sequence length="56" mass="6488">MPRCCKPTAASLNLTLDALLHDEWNRFVDWMRFGSAFRWSSVDTRWENMVVIGTGV</sequence>
<dbReference type="Proteomes" id="UP000053989">
    <property type="component" value="Unassembled WGS sequence"/>
</dbReference>
<dbReference type="HOGENOM" id="CLU_3015497_0_0_1"/>